<keyword evidence="2" id="KW-0645">Protease</keyword>
<evidence type="ECO:0000313" key="5">
    <source>
        <dbReference type="EMBL" id="HEU03265.1"/>
    </source>
</evidence>
<gene>
    <name evidence="5" type="ORF">ENH89_23715</name>
</gene>
<evidence type="ECO:0000256" key="3">
    <source>
        <dbReference type="ARBA" id="ARBA00022801"/>
    </source>
</evidence>
<sequence>MLQKPGMVGDVEGVRVLARVQYVLVAQTPTMGAETPKGWRIMTIEYKAIDAGIKQAGEDGSFEAVIATLGVVDRDGDIVEPGAFGNATVHVLPAHDSGSVSLGKAQIVERGNLAIAVGQFNMEIQKAVDWSSSLRFDLKHPPSIQQWSWGFVIEKDSRDTIDGDPVRRLIDVDTFEISPVVRAASVGTGTLSAKSEGGEPLPLVEQIKGATGTVAELVARIREIAEGRREKDGRGLGPEVRIATVEMAEECSKLLDELAATIEKEVLPDPEVSKAAARWLAMEATRVGVEL</sequence>
<dbReference type="Proteomes" id="UP000885680">
    <property type="component" value="Unassembled WGS sequence"/>
</dbReference>
<dbReference type="EMBL" id="DRGN01000337">
    <property type="protein sequence ID" value="HEU03265.1"/>
    <property type="molecule type" value="Genomic_DNA"/>
</dbReference>
<feature type="domain" description="Prohead serine protease" evidence="4">
    <location>
        <begin position="142"/>
        <end position="188"/>
    </location>
</feature>
<name>A0A9C9NL12_9HYPH</name>
<evidence type="ECO:0000259" key="4">
    <source>
        <dbReference type="Pfam" id="PF04586"/>
    </source>
</evidence>
<evidence type="ECO:0000313" key="6">
    <source>
        <dbReference type="Proteomes" id="UP000885680"/>
    </source>
</evidence>
<keyword evidence="3" id="KW-0378">Hydrolase</keyword>
<dbReference type="Pfam" id="PF04586">
    <property type="entry name" value="Peptidase_S78"/>
    <property type="match status" value="1"/>
</dbReference>
<keyword evidence="1" id="KW-1188">Viral release from host cell</keyword>
<comment type="caution">
    <text evidence="5">The sequence shown here is derived from an EMBL/GenBank/DDBJ whole genome shotgun (WGS) entry which is preliminary data.</text>
</comment>
<dbReference type="AlphaFoldDB" id="A0A9C9NL12"/>
<reference evidence="5" key="1">
    <citation type="journal article" date="2020" name="mSystems">
        <title>Genome- and Community-Level Interaction Insights into Carbon Utilization and Element Cycling Functions of Hydrothermarchaeota in Hydrothermal Sediment.</title>
        <authorList>
            <person name="Zhou Z."/>
            <person name="Liu Y."/>
            <person name="Xu W."/>
            <person name="Pan J."/>
            <person name="Luo Z.H."/>
            <person name="Li M."/>
        </authorList>
    </citation>
    <scope>NUCLEOTIDE SEQUENCE</scope>
    <source>
        <strain evidence="5">HyVt-347</strain>
    </source>
</reference>
<evidence type="ECO:0000256" key="2">
    <source>
        <dbReference type="ARBA" id="ARBA00022670"/>
    </source>
</evidence>
<dbReference type="GO" id="GO:0008233">
    <property type="term" value="F:peptidase activity"/>
    <property type="evidence" value="ECO:0007669"/>
    <property type="project" value="UniProtKB-KW"/>
</dbReference>
<accession>A0A9C9NL12</accession>
<evidence type="ECO:0000256" key="1">
    <source>
        <dbReference type="ARBA" id="ARBA00022612"/>
    </source>
</evidence>
<proteinExistence type="predicted"/>
<organism evidence="5 6">
    <name type="scientific">Aurantimonas coralicida</name>
    <dbReference type="NCBI Taxonomy" id="182270"/>
    <lineage>
        <taxon>Bacteria</taxon>
        <taxon>Pseudomonadati</taxon>
        <taxon>Pseudomonadota</taxon>
        <taxon>Alphaproteobacteria</taxon>
        <taxon>Hyphomicrobiales</taxon>
        <taxon>Aurantimonadaceae</taxon>
        <taxon>Aurantimonas</taxon>
    </lineage>
</organism>
<dbReference type="InterPro" id="IPR054613">
    <property type="entry name" value="Peptidase_S78_dom"/>
</dbReference>
<dbReference type="GO" id="GO:0006508">
    <property type="term" value="P:proteolysis"/>
    <property type="evidence" value="ECO:0007669"/>
    <property type="project" value="UniProtKB-KW"/>
</dbReference>
<protein>
    <recommendedName>
        <fullName evidence="4">Prohead serine protease domain-containing protein</fullName>
    </recommendedName>
</protein>